<evidence type="ECO:0000256" key="7">
    <source>
        <dbReference type="HAMAP-Rule" id="MF_00639"/>
    </source>
</evidence>
<evidence type="ECO:0000256" key="2">
    <source>
        <dbReference type="ARBA" id="ARBA00004752"/>
    </source>
</evidence>
<dbReference type="GO" id="GO:0008764">
    <property type="term" value="F:UDP-N-acetylmuramoylalanine-D-glutamate ligase activity"/>
    <property type="evidence" value="ECO:0007669"/>
    <property type="project" value="UniProtKB-EC"/>
</dbReference>
<dbReference type="HAMAP" id="MF_00639">
    <property type="entry name" value="MurD"/>
    <property type="match status" value="1"/>
</dbReference>
<dbReference type="RefSeq" id="WP_379538053.1">
    <property type="nucleotide sequence ID" value="NZ_JBHSDR010000003.1"/>
</dbReference>
<accession>A0ABV8RP45</accession>
<dbReference type="PANTHER" id="PTHR43692:SF1">
    <property type="entry name" value="UDP-N-ACETYLMURAMOYLALANINE--D-GLUTAMATE LIGASE"/>
    <property type="match status" value="1"/>
</dbReference>
<evidence type="ECO:0000259" key="9">
    <source>
        <dbReference type="Pfam" id="PF02875"/>
    </source>
</evidence>
<dbReference type="Gene3D" id="3.40.1190.10">
    <property type="entry name" value="Mur-like, catalytic domain"/>
    <property type="match status" value="1"/>
</dbReference>
<evidence type="ECO:0000256" key="8">
    <source>
        <dbReference type="RuleBase" id="RU003664"/>
    </source>
</evidence>
<comment type="subcellular location">
    <subcellularLocation>
        <location evidence="1 7 8">Cytoplasm</location>
    </subcellularLocation>
</comment>
<keyword evidence="7 8" id="KW-0131">Cell cycle</keyword>
<keyword evidence="12" id="KW-1185">Reference proteome</keyword>
<dbReference type="InterPro" id="IPR013221">
    <property type="entry name" value="Mur_ligase_cen"/>
</dbReference>
<dbReference type="Gene3D" id="3.90.190.20">
    <property type="entry name" value="Mur ligase, C-terminal domain"/>
    <property type="match status" value="1"/>
</dbReference>
<dbReference type="SUPFAM" id="SSF51984">
    <property type="entry name" value="MurCD N-terminal domain"/>
    <property type="match status" value="1"/>
</dbReference>
<dbReference type="InterPro" id="IPR005762">
    <property type="entry name" value="MurD"/>
</dbReference>
<dbReference type="EMBL" id="JBHSDR010000003">
    <property type="protein sequence ID" value="MFC4294604.1"/>
    <property type="molecule type" value="Genomic_DNA"/>
</dbReference>
<dbReference type="Proteomes" id="UP001595828">
    <property type="component" value="Unassembled WGS sequence"/>
</dbReference>
<dbReference type="PANTHER" id="PTHR43692">
    <property type="entry name" value="UDP-N-ACETYLMURAMOYLALANINE--D-GLUTAMATE LIGASE"/>
    <property type="match status" value="1"/>
</dbReference>
<evidence type="ECO:0000256" key="5">
    <source>
        <dbReference type="ARBA" id="ARBA00022741"/>
    </source>
</evidence>
<keyword evidence="3 7" id="KW-0963">Cytoplasm</keyword>
<comment type="pathway">
    <text evidence="2 7 8">Cell wall biogenesis; peptidoglycan biosynthesis.</text>
</comment>
<evidence type="ECO:0000313" key="12">
    <source>
        <dbReference type="Proteomes" id="UP001595828"/>
    </source>
</evidence>
<comment type="function">
    <text evidence="7 8">Cell wall formation. Catalyzes the addition of glutamate to the nucleotide precursor UDP-N-acetylmuramoyl-L-alanine (UMA).</text>
</comment>
<keyword evidence="7 8" id="KW-0133">Cell shape</keyword>
<evidence type="ECO:0000313" key="11">
    <source>
        <dbReference type="EMBL" id="MFC4294604.1"/>
    </source>
</evidence>
<dbReference type="Gene3D" id="3.40.50.720">
    <property type="entry name" value="NAD(P)-binding Rossmann-like Domain"/>
    <property type="match status" value="1"/>
</dbReference>
<dbReference type="EC" id="6.3.2.9" evidence="7 8"/>
<reference evidence="12" key="1">
    <citation type="journal article" date="2019" name="Int. J. Syst. Evol. Microbiol.">
        <title>The Global Catalogue of Microorganisms (GCM) 10K type strain sequencing project: providing services to taxonomists for standard genome sequencing and annotation.</title>
        <authorList>
            <consortium name="The Broad Institute Genomics Platform"/>
            <consortium name="The Broad Institute Genome Sequencing Center for Infectious Disease"/>
            <person name="Wu L."/>
            <person name="Ma J."/>
        </authorList>
    </citation>
    <scope>NUCLEOTIDE SEQUENCE [LARGE SCALE GENOMIC DNA]</scope>
    <source>
        <strain evidence="12">CGMCC 1.12989</strain>
    </source>
</reference>
<keyword evidence="6 7" id="KW-0067">ATP-binding</keyword>
<dbReference type="InterPro" id="IPR036565">
    <property type="entry name" value="Mur-like_cat_sf"/>
</dbReference>
<evidence type="ECO:0000256" key="4">
    <source>
        <dbReference type="ARBA" id="ARBA00022598"/>
    </source>
</evidence>
<evidence type="ECO:0000256" key="3">
    <source>
        <dbReference type="ARBA" id="ARBA00022490"/>
    </source>
</evidence>
<comment type="caution">
    <text evidence="11">The sequence shown here is derived from an EMBL/GenBank/DDBJ whole genome shotgun (WGS) entry which is preliminary data.</text>
</comment>
<name>A0ABV8RP45_9SPHN</name>
<gene>
    <name evidence="7 11" type="primary">murD</name>
    <name evidence="11" type="ORF">ACFO0A_05965</name>
</gene>
<dbReference type="Pfam" id="PF21799">
    <property type="entry name" value="MurD-like_N"/>
    <property type="match status" value="1"/>
</dbReference>
<evidence type="ECO:0000256" key="1">
    <source>
        <dbReference type="ARBA" id="ARBA00004496"/>
    </source>
</evidence>
<protein>
    <recommendedName>
        <fullName evidence="7 8">UDP-N-acetylmuramoylalanine--D-glutamate ligase</fullName>
        <ecNumber evidence="7 8">6.3.2.9</ecNumber>
    </recommendedName>
    <alternativeName>
        <fullName evidence="7">D-glutamic acid-adding enzyme</fullName>
    </alternativeName>
    <alternativeName>
        <fullName evidence="7">UDP-N-acetylmuramoyl-L-alanyl-D-glutamate synthetase</fullName>
    </alternativeName>
</protein>
<organism evidence="11 12">
    <name type="scientific">Novosphingobium tardum</name>
    <dbReference type="NCBI Taxonomy" id="1538021"/>
    <lineage>
        <taxon>Bacteria</taxon>
        <taxon>Pseudomonadati</taxon>
        <taxon>Pseudomonadota</taxon>
        <taxon>Alphaproteobacteria</taxon>
        <taxon>Sphingomonadales</taxon>
        <taxon>Sphingomonadaceae</taxon>
        <taxon>Novosphingobium</taxon>
    </lineage>
</organism>
<dbReference type="InterPro" id="IPR036615">
    <property type="entry name" value="Mur_ligase_C_dom_sf"/>
</dbReference>
<dbReference type="Pfam" id="PF02875">
    <property type="entry name" value="Mur_ligase_C"/>
    <property type="match status" value="1"/>
</dbReference>
<dbReference type="Pfam" id="PF08245">
    <property type="entry name" value="Mur_ligase_M"/>
    <property type="match status" value="1"/>
</dbReference>
<keyword evidence="7 8" id="KW-0132">Cell division</keyword>
<sequence>MITSPTFSNKRYAVLGLARSGLSSVASLVASGAQVMAWDNRDEARSVVAATHGRSVELADPLTADLTGFAGIVVSPGVPLNRHPIADAARAAGVPLIGDVELFAQARAGLPPHRVVAITGTNGKSTTTALLHHICKSAGLPSRMGGNIGLPILGQEPLPAGGLYVLELSSYQIDLTRSLAADIAVLINLSPDHLDRYDGFAGYAASKTRLFGMQRPSQQAIFGCGDPHTLAIAHDIAAQRGEALVDVVDPLALTGQAGWPSLQGPHNLQNAAIAVRAAERLGIAEAQWRPALATFGGLPHRMERVAEHRGVLFVNDSKATNPASTAPALAAWPPAPGGAPRVHWILGGLPKGDTLDECMDQLGNIAAAYTIGEAGPRFAALLEPHVPVRRSEMLCEALRQAMAAARPGDVVLLSPACASFDQFRDFEARGDAFRNIVAALIEDQDAPCPSLREAAQ</sequence>
<comment type="catalytic activity">
    <reaction evidence="7 8">
        <text>UDP-N-acetyl-alpha-D-muramoyl-L-alanine + D-glutamate + ATP = UDP-N-acetyl-alpha-D-muramoyl-L-alanyl-D-glutamate + ADP + phosphate + H(+)</text>
        <dbReference type="Rhea" id="RHEA:16429"/>
        <dbReference type="ChEBI" id="CHEBI:15378"/>
        <dbReference type="ChEBI" id="CHEBI:29986"/>
        <dbReference type="ChEBI" id="CHEBI:30616"/>
        <dbReference type="ChEBI" id="CHEBI:43474"/>
        <dbReference type="ChEBI" id="CHEBI:83898"/>
        <dbReference type="ChEBI" id="CHEBI:83900"/>
        <dbReference type="ChEBI" id="CHEBI:456216"/>
        <dbReference type="EC" id="6.3.2.9"/>
    </reaction>
</comment>
<evidence type="ECO:0000259" key="10">
    <source>
        <dbReference type="Pfam" id="PF08245"/>
    </source>
</evidence>
<evidence type="ECO:0000256" key="6">
    <source>
        <dbReference type="ARBA" id="ARBA00022840"/>
    </source>
</evidence>
<keyword evidence="7 8" id="KW-0573">Peptidoglycan synthesis</keyword>
<comment type="similarity">
    <text evidence="7">Belongs to the MurCDEF family.</text>
</comment>
<dbReference type="SUPFAM" id="SSF53244">
    <property type="entry name" value="MurD-like peptide ligases, peptide-binding domain"/>
    <property type="match status" value="1"/>
</dbReference>
<dbReference type="SUPFAM" id="SSF53623">
    <property type="entry name" value="MurD-like peptide ligases, catalytic domain"/>
    <property type="match status" value="1"/>
</dbReference>
<feature type="domain" description="Mur ligase central" evidence="10">
    <location>
        <begin position="118"/>
        <end position="236"/>
    </location>
</feature>
<keyword evidence="4 7" id="KW-0436">Ligase</keyword>
<feature type="binding site" evidence="7">
    <location>
        <begin position="120"/>
        <end position="126"/>
    </location>
    <ligand>
        <name>ATP</name>
        <dbReference type="ChEBI" id="CHEBI:30616"/>
    </ligand>
</feature>
<dbReference type="InterPro" id="IPR004101">
    <property type="entry name" value="Mur_ligase_C"/>
</dbReference>
<keyword evidence="5 7" id="KW-0547">Nucleotide-binding</keyword>
<proteinExistence type="inferred from homology"/>
<feature type="domain" description="Mur ligase C-terminal" evidence="9">
    <location>
        <begin position="300"/>
        <end position="417"/>
    </location>
</feature>
<dbReference type="NCBIfam" id="TIGR01087">
    <property type="entry name" value="murD"/>
    <property type="match status" value="1"/>
</dbReference>
<keyword evidence="7 8" id="KW-0961">Cell wall biogenesis/degradation</keyword>